<keyword evidence="2" id="KW-1133">Transmembrane helix</keyword>
<evidence type="ECO:0000313" key="4">
    <source>
        <dbReference type="Proteomes" id="UP001446871"/>
    </source>
</evidence>
<organism evidence="3 4">
    <name type="scientific">Apiospora saccharicola</name>
    <dbReference type="NCBI Taxonomy" id="335842"/>
    <lineage>
        <taxon>Eukaryota</taxon>
        <taxon>Fungi</taxon>
        <taxon>Dikarya</taxon>
        <taxon>Ascomycota</taxon>
        <taxon>Pezizomycotina</taxon>
        <taxon>Sordariomycetes</taxon>
        <taxon>Xylariomycetidae</taxon>
        <taxon>Amphisphaeriales</taxon>
        <taxon>Apiosporaceae</taxon>
        <taxon>Apiospora</taxon>
    </lineage>
</organism>
<reference evidence="3 4" key="1">
    <citation type="submission" date="2023-01" db="EMBL/GenBank/DDBJ databases">
        <title>Analysis of 21 Apiospora genomes using comparative genomics revels a genus with tremendous synthesis potential of carbohydrate active enzymes and secondary metabolites.</title>
        <authorList>
            <person name="Sorensen T."/>
        </authorList>
    </citation>
    <scope>NUCLEOTIDE SEQUENCE [LARGE SCALE GENOMIC DNA]</scope>
    <source>
        <strain evidence="3 4">CBS 83171</strain>
    </source>
</reference>
<proteinExistence type="predicted"/>
<gene>
    <name evidence="3" type="ORF">PG996_014565</name>
</gene>
<feature type="region of interest" description="Disordered" evidence="1">
    <location>
        <begin position="443"/>
        <end position="467"/>
    </location>
</feature>
<dbReference type="EMBL" id="JAQQWM010000009">
    <property type="protein sequence ID" value="KAK8046501.1"/>
    <property type="molecule type" value="Genomic_DNA"/>
</dbReference>
<evidence type="ECO:0000256" key="2">
    <source>
        <dbReference type="SAM" id="Phobius"/>
    </source>
</evidence>
<keyword evidence="4" id="KW-1185">Reference proteome</keyword>
<feature type="compositionally biased region" description="Low complexity" evidence="1">
    <location>
        <begin position="457"/>
        <end position="467"/>
    </location>
</feature>
<feature type="compositionally biased region" description="Low complexity" evidence="1">
    <location>
        <begin position="535"/>
        <end position="552"/>
    </location>
</feature>
<dbReference type="Proteomes" id="UP001446871">
    <property type="component" value="Unassembled WGS sequence"/>
</dbReference>
<sequence length="587" mass="64326">MDTDAPVTLGVWTNWSRGPTMGKTLTTTRENGNLLIAFTAFLVPFVATRLWRIVALVLHQFYSTSASRDAIHHQRQVILRNSGSAQSGLWSFAELVWAWRSVGGQPRRRVVPIILGMVCFIVAFTVAGGFSSSIAYEAGEVLLEGDNCQAGTDRSTGDATAVNAVRSYWALFINDMANYAKNCYANQTSGMMECSRFVIGAVPTSFMDYNALCPFEQSICRRERSNIKFDTGHLDSNAVFGLNTRPGETFTLRYVLQCAPLATEGRTHNISESGRNYTAYREMEFDFYRTRRMIGTEGPSPTEKVSTYLTEEAASPLGCIDQFQWCRDPALGQCGNLTNQHDALYSAAPWFGLTLKDLDSNRPVAQNKAGSLLLWAHYMLFNAYSLSGIVDILGSASLASQAAVVQGLVFSPKENQWQLDVTQWWNIVLSVFQAKFVITAQGSGNSTSQSETIKPENGNAADTANTATLSGKGNTAIQLHRLLQDQLGHGNWDNCDETIPTTRPGDLLARFDISNPKHPLLAEKTPDNDGQEMASQTPPDQQTSQGSPSQPGYEVSLGRTSPGARQPLSDANSQPQGVQQERPRTAP</sequence>
<keyword evidence="2" id="KW-0812">Transmembrane</keyword>
<feature type="compositionally biased region" description="Polar residues" evidence="1">
    <location>
        <begin position="443"/>
        <end position="452"/>
    </location>
</feature>
<feature type="transmembrane region" description="Helical" evidence="2">
    <location>
        <begin position="110"/>
        <end position="130"/>
    </location>
</feature>
<accession>A0ABR1TIP1</accession>
<protein>
    <submittedName>
        <fullName evidence="3">Uncharacterized protein</fullName>
    </submittedName>
</protein>
<evidence type="ECO:0000313" key="3">
    <source>
        <dbReference type="EMBL" id="KAK8046501.1"/>
    </source>
</evidence>
<name>A0ABR1TIP1_9PEZI</name>
<keyword evidence="2" id="KW-0472">Membrane</keyword>
<feature type="compositionally biased region" description="Polar residues" evidence="1">
    <location>
        <begin position="569"/>
        <end position="579"/>
    </location>
</feature>
<feature type="region of interest" description="Disordered" evidence="1">
    <location>
        <begin position="518"/>
        <end position="587"/>
    </location>
</feature>
<evidence type="ECO:0000256" key="1">
    <source>
        <dbReference type="SAM" id="MobiDB-lite"/>
    </source>
</evidence>
<feature type="transmembrane region" description="Helical" evidence="2">
    <location>
        <begin position="34"/>
        <end position="58"/>
    </location>
</feature>
<comment type="caution">
    <text evidence="3">The sequence shown here is derived from an EMBL/GenBank/DDBJ whole genome shotgun (WGS) entry which is preliminary data.</text>
</comment>